<evidence type="ECO:0000313" key="2">
    <source>
        <dbReference type="Proteomes" id="UP000318571"/>
    </source>
</evidence>
<keyword evidence="2" id="KW-1185">Reference proteome</keyword>
<reference evidence="1 2" key="1">
    <citation type="journal article" date="2018" name="Nat. Ecol. Evol.">
        <title>Genomic signatures of mitonuclear coevolution across populations of Tigriopus californicus.</title>
        <authorList>
            <person name="Barreto F.S."/>
            <person name="Watson E.T."/>
            <person name="Lima T.G."/>
            <person name="Willett C.S."/>
            <person name="Edmands S."/>
            <person name="Li W."/>
            <person name="Burton R.S."/>
        </authorList>
    </citation>
    <scope>NUCLEOTIDE SEQUENCE [LARGE SCALE GENOMIC DNA]</scope>
    <source>
        <strain evidence="1 2">San Diego</strain>
    </source>
</reference>
<name>A0A553NZW1_TIGCA</name>
<evidence type="ECO:0000313" key="1">
    <source>
        <dbReference type="EMBL" id="TRY70980.1"/>
    </source>
</evidence>
<protein>
    <submittedName>
        <fullName evidence="1">Uncharacterized protein</fullName>
    </submittedName>
</protein>
<organism evidence="1 2">
    <name type="scientific">Tigriopus californicus</name>
    <name type="common">Marine copepod</name>
    <dbReference type="NCBI Taxonomy" id="6832"/>
    <lineage>
        <taxon>Eukaryota</taxon>
        <taxon>Metazoa</taxon>
        <taxon>Ecdysozoa</taxon>
        <taxon>Arthropoda</taxon>
        <taxon>Crustacea</taxon>
        <taxon>Multicrustacea</taxon>
        <taxon>Hexanauplia</taxon>
        <taxon>Copepoda</taxon>
        <taxon>Harpacticoida</taxon>
        <taxon>Harpacticidae</taxon>
        <taxon>Tigriopus</taxon>
    </lineage>
</organism>
<dbReference type="STRING" id="6832.A0A553NZW1"/>
<proteinExistence type="predicted"/>
<gene>
    <name evidence="1" type="ORF">TCAL_11101</name>
</gene>
<accession>A0A553NZW1</accession>
<sequence>MVEIGNLMEFGTDFEHMHHSRVKRALGNDLSEITLHMIEKASQTISSTEVNLGDSFTFEAVLDLPRISIENKSDLNIEIFSLDPEEAKRDVNNDVNRIQFQVPVHVLNIDSLTNGITSFIVIGSPLEPVGARVIRTGTVAYFPPEWTVTRRTDNAISHNFGLVKNVDDTNPTTVVLEAAFAIQSIADDSSGEEAIISVGGETLSDPTLFIDIESNPNPNDVTVAIEEYGFDNKLYLAGQAAFDMIVHIPSQFLLSLNQKKKSMLILLLFLGGSGSESLHFEAVPDFDVTDFSLRLCRASIINIGKALPCVRHSDTLLKDVYSKSDDTKPFNDFGNIDVGRTCPLNYPSTYMNDNSFTASLVYELPRGQSVDPGSNVRISGGVRLGNNTIWVSSMLYEAQNTPMGPNIITSLNFNGDIILMINNTHYDEDHVLLEVCDIAVVKVGENLPCLDVTKDVIKEYGTESKMIGSDFVHSYSFKRDIVTIDLGYVMNTGFTKKQKNHNASRDDRFAIEVEVQMSDHVLATNGSSWNVALAVKFGEIVVVANKMVNVLRSDAIEHDKGNLNAVLALVNEDDTHRIKSEGLTLEEILPRMRAGYMIDDVVVNMTEIARQTLGEEEMNIGDSITFNMEIDFPGLAISEKTDLVIEIFGLKPDTGIAGFHICQAHMIDPRGSNIKAIQEYPHYTETNMHEFPNLVEKTRLQFQQVHTNNISDLVNNKIGVQFQAVMVPSPGMVNGEDYYITAGAEYGEDTYVWIYEAKVELKNPPTIISKGSSALFVIEAFITDPAVSIDFGTFQPLGYSDLFHIGQITFETGNAFACSDPKFWKDKYLPSPTELSVVNASLSYPMLINREADRLVTEEKNKMVFYVPIHVLNVDTVSASKVRNVAFGLKIGNSKLWTALHENNSVPISFEADDIGWDDKFYVHGQAALNVRVTIPSTAGKNDLYLEAVPDFDQTEVSAWICQLRILEVGFGLPCLRHRIRDNLTNFNRSHTDRPFYDFASLYLGQTCPMRSIETPDDNDFLVQIVYELPPQESITTGCKDYRPAKMIACFKT</sequence>
<dbReference type="EMBL" id="VCGU01000009">
    <property type="protein sequence ID" value="TRY70980.1"/>
    <property type="molecule type" value="Genomic_DNA"/>
</dbReference>
<dbReference type="Proteomes" id="UP000318571">
    <property type="component" value="Chromosome 9"/>
</dbReference>
<dbReference type="AlphaFoldDB" id="A0A553NZW1"/>
<comment type="caution">
    <text evidence="1">The sequence shown here is derived from an EMBL/GenBank/DDBJ whole genome shotgun (WGS) entry which is preliminary data.</text>
</comment>